<dbReference type="Proteomes" id="UP001221838">
    <property type="component" value="Unassembled WGS sequence"/>
</dbReference>
<evidence type="ECO:0000256" key="1">
    <source>
        <dbReference type="SAM" id="SignalP"/>
    </source>
</evidence>
<organism evidence="2 3">
    <name type="scientific">Stigmatella ashevillensis</name>
    <dbReference type="NCBI Taxonomy" id="2995309"/>
    <lineage>
        <taxon>Bacteria</taxon>
        <taxon>Pseudomonadati</taxon>
        <taxon>Myxococcota</taxon>
        <taxon>Myxococcia</taxon>
        <taxon>Myxococcales</taxon>
        <taxon>Cystobacterineae</taxon>
        <taxon>Archangiaceae</taxon>
        <taxon>Stigmatella</taxon>
    </lineage>
</organism>
<reference evidence="2 3" key="1">
    <citation type="submission" date="2022-11" db="EMBL/GenBank/DDBJ databases">
        <title>Minimal conservation of predation-associated metabolite biosynthetic gene clusters underscores biosynthetic potential of Myxococcota including descriptions for ten novel species: Archangium lansinium sp. nov., Myxococcus landrumus sp. nov., Nannocystis bai.</title>
        <authorList>
            <person name="Ahearne A."/>
            <person name="Stevens C."/>
            <person name="Dowd S."/>
        </authorList>
    </citation>
    <scope>NUCLEOTIDE SEQUENCE [LARGE SCALE GENOMIC DNA]</scope>
    <source>
        <strain evidence="2 3">NCWAL01</strain>
    </source>
</reference>
<dbReference type="SUPFAM" id="SSF51294">
    <property type="entry name" value="Hedgehog/intein (Hint) domain"/>
    <property type="match status" value="1"/>
</dbReference>
<protein>
    <submittedName>
        <fullName evidence="2">Hint domain-containing protein</fullName>
    </submittedName>
</protein>
<name>A0ABT5D7P5_9BACT</name>
<evidence type="ECO:0000313" key="2">
    <source>
        <dbReference type="EMBL" id="MDC0708287.1"/>
    </source>
</evidence>
<dbReference type="PROSITE" id="PS50817">
    <property type="entry name" value="INTEIN_N_TER"/>
    <property type="match status" value="1"/>
</dbReference>
<comment type="caution">
    <text evidence="2">The sequence shown here is derived from an EMBL/GenBank/DDBJ whole genome shotgun (WGS) entry which is preliminary data.</text>
</comment>
<sequence>MNKIQILGAMAVVAGVSLVSTEAEAQPILLQRCSADNLNPAQALARIEWARKCALTQRVGSPGAGFDTGIPAANGGGNLIEYIETDSATNPSGKNAFSGPAYGFEVNYANVNTAFLSGATSQSPDPDGFLKWTRPATRARPRPLYPTFGTTANLADANNSQLIPSTTSCQVLNGGAPAATFYVNGYCEASCYSGDQNLLFEGGEMPILDAVNSRREDLVTLSPDSTLDNVRLAKNKTYGYTVETRDTTHELFALSTASGGTLRVTDEHPLINGEGRMVQAKTLKIGDELVRADGSRDPIVSIERVKHFGKVYNIRPVSEDLVSNVLVAQGFLVGSSRFQNDDVSYINRVILYSDVPHIP</sequence>
<dbReference type="EMBL" id="JAQNDM010000002">
    <property type="protein sequence ID" value="MDC0708287.1"/>
    <property type="molecule type" value="Genomic_DNA"/>
</dbReference>
<dbReference type="CDD" id="cd00081">
    <property type="entry name" value="Hint"/>
    <property type="match status" value="1"/>
</dbReference>
<keyword evidence="3" id="KW-1185">Reference proteome</keyword>
<proteinExistence type="predicted"/>
<evidence type="ECO:0000313" key="3">
    <source>
        <dbReference type="Proteomes" id="UP001221838"/>
    </source>
</evidence>
<dbReference type="Gene3D" id="2.170.16.10">
    <property type="entry name" value="Hedgehog/Intein (Hint) domain"/>
    <property type="match status" value="1"/>
</dbReference>
<feature type="chain" id="PRO_5046232961" evidence="1">
    <location>
        <begin position="26"/>
        <end position="359"/>
    </location>
</feature>
<dbReference type="InterPro" id="IPR036844">
    <property type="entry name" value="Hint_dom_sf"/>
</dbReference>
<feature type="signal peptide" evidence="1">
    <location>
        <begin position="1"/>
        <end position="25"/>
    </location>
</feature>
<dbReference type="RefSeq" id="WP_272135976.1">
    <property type="nucleotide sequence ID" value="NZ_JAQNDM010000002.1"/>
</dbReference>
<accession>A0ABT5D7P5</accession>
<dbReference type="InterPro" id="IPR006141">
    <property type="entry name" value="Intein_N"/>
</dbReference>
<keyword evidence="1" id="KW-0732">Signal</keyword>
<gene>
    <name evidence="2" type="ORF">POL68_07370</name>
</gene>